<evidence type="ECO:0000256" key="8">
    <source>
        <dbReference type="ARBA" id="ARBA00023136"/>
    </source>
</evidence>
<evidence type="ECO:0000256" key="3">
    <source>
        <dbReference type="ARBA" id="ARBA00022475"/>
    </source>
</evidence>
<keyword evidence="16" id="KW-1185">Reference proteome</keyword>
<feature type="transmembrane region" description="Helical" evidence="12">
    <location>
        <begin position="661"/>
        <end position="685"/>
    </location>
</feature>
<dbReference type="PANTHER" id="PTHR24061">
    <property type="entry name" value="CALCIUM-SENSING RECEPTOR-RELATED"/>
    <property type="match status" value="1"/>
</dbReference>
<evidence type="ECO:0000256" key="10">
    <source>
        <dbReference type="ARBA" id="ARBA00023180"/>
    </source>
</evidence>
<dbReference type="PROSITE" id="PS50259">
    <property type="entry name" value="G_PROTEIN_RECEP_F3_4"/>
    <property type="match status" value="1"/>
</dbReference>
<dbReference type="Gene3D" id="3.40.50.2300">
    <property type="match status" value="2"/>
</dbReference>
<dbReference type="OrthoDB" id="5984008at2759"/>
<dbReference type="GO" id="GO:0004930">
    <property type="term" value="F:G protein-coupled receptor activity"/>
    <property type="evidence" value="ECO:0007669"/>
    <property type="project" value="UniProtKB-KW"/>
</dbReference>
<dbReference type="InterPro" id="IPR011500">
    <property type="entry name" value="GPCR_3_9-Cys_dom"/>
</dbReference>
<feature type="transmembrane region" description="Helical" evidence="12">
    <location>
        <begin position="706"/>
        <end position="725"/>
    </location>
</feature>
<dbReference type="InterPro" id="IPR028082">
    <property type="entry name" value="Peripla_BP_I"/>
</dbReference>
<dbReference type="FunFam" id="3.40.50.2300:FF:000016">
    <property type="entry name" value="Taste 1 receptor member 2"/>
    <property type="match status" value="1"/>
</dbReference>
<evidence type="ECO:0000256" key="6">
    <source>
        <dbReference type="ARBA" id="ARBA00022989"/>
    </source>
</evidence>
<dbReference type="Proteomes" id="UP000261540">
    <property type="component" value="Unplaced"/>
</dbReference>
<dbReference type="InterPro" id="IPR017978">
    <property type="entry name" value="GPCR_3_C"/>
</dbReference>
<dbReference type="FunFam" id="3.40.50.2300:FF:000475">
    <property type="entry name" value="Olfactory receptor C family, g2"/>
    <property type="match status" value="1"/>
</dbReference>
<name>A0A3B3SCP9_9TELE</name>
<dbReference type="KEGG" id="pki:111849794"/>
<keyword evidence="10" id="KW-0325">Glycoprotein</keyword>
<dbReference type="Gene3D" id="2.10.50.30">
    <property type="entry name" value="GPCR, family 3, nine cysteines domain"/>
    <property type="match status" value="1"/>
</dbReference>
<evidence type="ECO:0000256" key="13">
    <source>
        <dbReference type="SAM" id="SignalP"/>
    </source>
</evidence>
<protein>
    <submittedName>
        <fullName evidence="15">Olfactory receptor C family, s1</fullName>
    </submittedName>
</protein>
<dbReference type="PRINTS" id="PR00592">
    <property type="entry name" value="CASENSINGR"/>
</dbReference>
<dbReference type="GeneID" id="111849794"/>
<reference evidence="15" key="2">
    <citation type="submission" date="2025-09" db="UniProtKB">
        <authorList>
            <consortium name="Ensembl"/>
        </authorList>
    </citation>
    <scope>IDENTIFICATION</scope>
</reference>
<dbReference type="AlphaFoldDB" id="A0A3B3SCP9"/>
<evidence type="ECO:0000256" key="1">
    <source>
        <dbReference type="ARBA" id="ARBA00004651"/>
    </source>
</evidence>
<evidence type="ECO:0000256" key="11">
    <source>
        <dbReference type="ARBA" id="ARBA00023224"/>
    </source>
</evidence>
<feature type="transmembrane region" description="Helical" evidence="12">
    <location>
        <begin position="784"/>
        <end position="804"/>
    </location>
</feature>
<dbReference type="InterPro" id="IPR038550">
    <property type="entry name" value="GPCR_3_9-Cys_sf"/>
</dbReference>
<keyword evidence="9" id="KW-0675">Receptor</keyword>
<dbReference type="STRING" id="1676925.ENSPKIP00000027766"/>
<feature type="transmembrane region" description="Helical" evidence="12">
    <location>
        <begin position="629"/>
        <end position="649"/>
    </location>
</feature>
<dbReference type="SUPFAM" id="SSF53822">
    <property type="entry name" value="Periplasmic binding protein-like I"/>
    <property type="match status" value="1"/>
</dbReference>
<evidence type="ECO:0000256" key="2">
    <source>
        <dbReference type="ARBA" id="ARBA00007242"/>
    </source>
</evidence>
<keyword evidence="5 13" id="KW-0732">Signal</keyword>
<keyword evidence="6 12" id="KW-1133">Transmembrane helix</keyword>
<evidence type="ECO:0000313" key="16">
    <source>
        <dbReference type="Proteomes" id="UP000261540"/>
    </source>
</evidence>
<dbReference type="CDD" id="cd06364">
    <property type="entry name" value="PBP1_CaSR"/>
    <property type="match status" value="1"/>
</dbReference>
<accession>A0A3B3SCP9</accession>
<dbReference type="Pfam" id="PF07562">
    <property type="entry name" value="NCD3G"/>
    <property type="match status" value="1"/>
</dbReference>
<dbReference type="PANTHER" id="PTHR24061:SF528">
    <property type="entry name" value="C-FAMILY ODORANT RECEPTOR OLFCD2-RELATED"/>
    <property type="match status" value="1"/>
</dbReference>
<dbReference type="InterPro" id="IPR000068">
    <property type="entry name" value="GPCR_3_Ca_sens_rcpt-rel"/>
</dbReference>
<dbReference type="CDD" id="cd15283">
    <property type="entry name" value="7tmC_V2R_pheromone"/>
    <property type="match status" value="1"/>
</dbReference>
<dbReference type="FunFam" id="2.10.50.30:FF:000002">
    <property type="entry name" value="Vomeronasal 2 receptor, h1"/>
    <property type="match status" value="1"/>
</dbReference>
<evidence type="ECO:0000256" key="7">
    <source>
        <dbReference type="ARBA" id="ARBA00023040"/>
    </source>
</evidence>
<evidence type="ECO:0000256" key="4">
    <source>
        <dbReference type="ARBA" id="ARBA00022692"/>
    </source>
</evidence>
<dbReference type="InterPro" id="IPR000337">
    <property type="entry name" value="GPCR_3"/>
</dbReference>
<keyword evidence="11" id="KW-0807">Transducer</keyword>
<feature type="domain" description="G-protein coupled receptors family 3 profile" evidence="14">
    <location>
        <begin position="591"/>
        <end position="853"/>
    </location>
</feature>
<dbReference type="GeneTree" id="ENSGT01050000244874"/>
<evidence type="ECO:0000256" key="9">
    <source>
        <dbReference type="ARBA" id="ARBA00023170"/>
    </source>
</evidence>
<evidence type="ECO:0000256" key="12">
    <source>
        <dbReference type="SAM" id="Phobius"/>
    </source>
</evidence>
<sequence>MGPAAWLCLLCFWLLPARALEDGACWPVGGPPSGVLHRHGDVLMGGLFPVHMQAPDPDQLFTQQAVATNCLEFDLRSYRWLQTMIFAVEEINRSPALLPNLTLGYVVADSCLAEGTTLAAALALVTGQDHVTCGGATAVPVIIGDARSSSSIAIARTLSVFSIPLVSYFASCACLSDWRKYPTFLRTVPSDAFQVRAMARLLRLLDWTWVGVVAGDDDYGKSGVSLLQRELQSSEVCLAFSELIPKSYSQRRMARIVDVIKRSSAQVVVTFGITPDMHALLSEVVKQNITEKQWIATEGWVTSSLLSAPQFMASLGGTIGFALRRGNIKGLWPFLTRLHPNSSGADPFVREFWEVVFECSLEDRQSHLASTRSRCSGTERLDLVENIYTDVSQLRVSNNVYKAVYAIAHALHNMLACQPGQGPFEDKRCPDVSKLQPWQLLHYLRAVNFTTPAGEEIHFDDNGDPMPSYDIINWHRGPGDRVEFVKVGQFVSVDGSRSTFEFDVKKVFWGGSQKEVPVSQCSAPCPPGTWRALQRGKPVCCFDCLPCADGHVNNQTGSTECMKCPERFWSNSLHTECVLKEVEFLSFGETLGVVLTVLSVTGAALTAAVTAVFFRHRDTPLVRANNSELSFLLLLALELCFLCALAFLGRPSAWSCRLRHTLFGISFVLCVSCVLSKTVVVLVAFRATLPGNNIMRYFGPAQQRMGLLFCTLIQVVICVVWLAKAPPLPSENTGHSPKLVLECDIGSALGFSLILGYIGLLAAVCFLLAFLARKLPDNFNEAKFITFSMIIFCAVWVAFVPAYISSPGKYTVAVEIFAILASSYGLLLCIFAPKCYMILLKPEKNTKKSMMAK</sequence>
<evidence type="ECO:0000256" key="5">
    <source>
        <dbReference type="ARBA" id="ARBA00022729"/>
    </source>
</evidence>
<evidence type="ECO:0000259" key="14">
    <source>
        <dbReference type="PROSITE" id="PS50259"/>
    </source>
</evidence>
<comment type="subcellular location">
    <subcellularLocation>
        <location evidence="1">Cell membrane</location>
        <topology evidence="1">Multi-pass membrane protein</topology>
    </subcellularLocation>
</comment>
<dbReference type="PROSITE" id="PS00981">
    <property type="entry name" value="G_PROTEIN_RECEP_F3_3"/>
    <property type="match status" value="1"/>
</dbReference>
<feature type="transmembrane region" description="Helical" evidence="12">
    <location>
        <begin position="745"/>
        <end position="772"/>
    </location>
</feature>
<dbReference type="Pfam" id="PF01094">
    <property type="entry name" value="ANF_receptor"/>
    <property type="match status" value="1"/>
</dbReference>
<feature type="chain" id="PRO_5017200451" evidence="13">
    <location>
        <begin position="20"/>
        <end position="853"/>
    </location>
</feature>
<dbReference type="InterPro" id="IPR017979">
    <property type="entry name" value="GPCR_3_CS"/>
</dbReference>
<feature type="transmembrane region" description="Helical" evidence="12">
    <location>
        <begin position="591"/>
        <end position="614"/>
    </location>
</feature>
<dbReference type="InterPro" id="IPR001828">
    <property type="entry name" value="ANF_lig-bd_rcpt"/>
</dbReference>
<comment type="similarity">
    <text evidence="2">Belongs to the G-protein coupled receptor 3 family.</text>
</comment>
<reference evidence="15" key="1">
    <citation type="submission" date="2025-08" db="UniProtKB">
        <authorList>
            <consortium name="Ensembl"/>
        </authorList>
    </citation>
    <scope>IDENTIFICATION</scope>
</reference>
<feature type="signal peptide" evidence="13">
    <location>
        <begin position="1"/>
        <end position="19"/>
    </location>
</feature>
<dbReference type="GO" id="GO:0005886">
    <property type="term" value="C:plasma membrane"/>
    <property type="evidence" value="ECO:0007669"/>
    <property type="project" value="UniProtKB-SubCell"/>
</dbReference>
<keyword evidence="3" id="KW-1003">Cell membrane</keyword>
<evidence type="ECO:0000313" key="15">
    <source>
        <dbReference type="Ensembl" id="ENSPKIP00000027766.1"/>
    </source>
</evidence>
<proteinExistence type="inferred from homology"/>
<feature type="transmembrane region" description="Helical" evidence="12">
    <location>
        <begin position="816"/>
        <end position="840"/>
    </location>
</feature>
<keyword evidence="7" id="KW-0297">G-protein coupled receptor</keyword>
<dbReference type="RefSeq" id="XP_023678755.1">
    <property type="nucleotide sequence ID" value="XM_023822987.2"/>
</dbReference>
<keyword evidence="4 12" id="KW-0812">Transmembrane</keyword>
<dbReference type="Ensembl" id="ENSPKIT00000008537.1">
    <property type="protein sequence ID" value="ENSPKIP00000027766.1"/>
    <property type="gene ID" value="ENSPKIG00000009691.1"/>
</dbReference>
<organism evidence="15 16">
    <name type="scientific">Paramormyrops kingsleyae</name>
    <dbReference type="NCBI Taxonomy" id="1676925"/>
    <lineage>
        <taxon>Eukaryota</taxon>
        <taxon>Metazoa</taxon>
        <taxon>Chordata</taxon>
        <taxon>Craniata</taxon>
        <taxon>Vertebrata</taxon>
        <taxon>Euteleostomi</taxon>
        <taxon>Actinopterygii</taxon>
        <taxon>Neopterygii</taxon>
        <taxon>Teleostei</taxon>
        <taxon>Osteoglossocephala</taxon>
        <taxon>Osteoglossomorpha</taxon>
        <taxon>Osteoglossiformes</taxon>
        <taxon>Mormyridae</taxon>
        <taxon>Paramormyrops</taxon>
    </lineage>
</organism>
<dbReference type="PRINTS" id="PR00248">
    <property type="entry name" value="GPCRMGR"/>
</dbReference>
<dbReference type="Pfam" id="PF00003">
    <property type="entry name" value="7tm_3"/>
    <property type="match status" value="1"/>
</dbReference>
<keyword evidence="8 12" id="KW-0472">Membrane</keyword>